<dbReference type="EMBL" id="CP001390">
    <property type="protein sequence ID" value="ACM21848.1"/>
    <property type="molecule type" value="Genomic_DNA"/>
</dbReference>
<keyword evidence="6" id="KW-1185">Reference proteome</keyword>
<dbReference type="SUPFAM" id="SSF55874">
    <property type="entry name" value="ATPase domain of HSP90 chaperone/DNA topoisomerase II/histidine kinase"/>
    <property type="match status" value="1"/>
</dbReference>
<evidence type="ECO:0000259" key="4">
    <source>
        <dbReference type="PROSITE" id="PS50109"/>
    </source>
</evidence>
<dbReference type="InterPro" id="IPR003661">
    <property type="entry name" value="HisK_dim/P_dom"/>
</dbReference>
<dbReference type="Pfam" id="PF02518">
    <property type="entry name" value="HATPase_c"/>
    <property type="match status" value="1"/>
</dbReference>
<dbReference type="KEGG" id="geo:Geob_3507"/>
<keyword evidence="3" id="KW-0597">Phosphoprotein</keyword>
<evidence type="ECO:0000313" key="6">
    <source>
        <dbReference type="Proteomes" id="UP000007721"/>
    </source>
</evidence>
<proteinExistence type="predicted"/>
<dbReference type="CDD" id="cd00082">
    <property type="entry name" value="HisKA"/>
    <property type="match status" value="1"/>
</dbReference>
<dbReference type="eggNOG" id="COG4191">
    <property type="taxonomic scope" value="Bacteria"/>
</dbReference>
<dbReference type="STRING" id="316067.Geob_3507"/>
<dbReference type="SUPFAM" id="SSF47384">
    <property type="entry name" value="Homodimeric domain of signal transducing histidine kinase"/>
    <property type="match status" value="1"/>
</dbReference>
<dbReference type="Gene3D" id="3.30.565.10">
    <property type="entry name" value="Histidine kinase-like ATPase, C-terminal domain"/>
    <property type="match status" value="1"/>
</dbReference>
<dbReference type="SMART" id="SM00388">
    <property type="entry name" value="HisKA"/>
    <property type="match status" value="1"/>
</dbReference>
<dbReference type="HOGENOM" id="CLU_000445_114_39_7"/>
<dbReference type="InterPro" id="IPR036097">
    <property type="entry name" value="HisK_dim/P_sf"/>
</dbReference>
<feature type="domain" description="Histidine kinase" evidence="4">
    <location>
        <begin position="185"/>
        <end position="429"/>
    </location>
</feature>
<dbReference type="AlphaFoldDB" id="B9M660"/>
<dbReference type="RefSeq" id="WP_012648576.1">
    <property type="nucleotide sequence ID" value="NC_011979.1"/>
</dbReference>
<dbReference type="InterPro" id="IPR036890">
    <property type="entry name" value="HATPase_C_sf"/>
</dbReference>
<evidence type="ECO:0000256" key="3">
    <source>
        <dbReference type="ARBA" id="ARBA00022553"/>
    </source>
</evidence>
<evidence type="ECO:0000256" key="1">
    <source>
        <dbReference type="ARBA" id="ARBA00000085"/>
    </source>
</evidence>
<protein>
    <recommendedName>
        <fullName evidence="2">histidine kinase</fullName>
        <ecNumber evidence="2">2.7.13.3</ecNumber>
    </recommendedName>
</protein>
<keyword evidence="5" id="KW-0418">Kinase</keyword>
<dbReference type="InterPro" id="IPR004358">
    <property type="entry name" value="Sig_transdc_His_kin-like_C"/>
</dbReference>
<accession>B9M660</accession>
<dbReference type="GO" id="GO:0000155">
    <property type="term" value="F:phosphorelay sensor kinase activity"/>
    <property type="evidence" value="ECO:0007669"/>
    <property type="project" value="InterPro"/>
</dbReference>
<evidence type="ECO:0000256" key="2">
    <source>
        <dbReference type="ARBA" id="ARBA00012438"/>
    </source>
</evidence>
<dbReference type="EC" id="2.7.13.3" evidence="2"/>
<dbReference type="PANTHER" id="PTHR43065">
    <property type="entry name" value="SENSOR HISTIDINE KINASE"/>
    <property type="match status" value="1"/>
</dbReference>
<dbReference type="PANTHER" id="PTHR43065:SF50">
    <property type="entry name" value="HISTIDINE KINASE"/>
    <property type="match status" value="1"/>
</dbReference>
<organism evidence="5 6">
    <name type="scientific">Geotalea daltonii (strain DSM 22248 / JCM 15807 / FRC-32)</name>
    <name type="common">Geobacter daltonii</name>
    <dbReference type="NCBI Taxonomy" id="316067"/>
    <lineage>
        <taxon>Bacteria</taxon>
        <taxon>Pseudomonadati</taxon>
        <taxon>Thermodesulfobacteriota</taxon>
        <taxon>Desulfuromonadia</taxon>
        <taxon>Geobacterales</taxon>
        <taxon>Geobacteraceae</taxon>
        <taxon>Geotalea</taxon>
    </lineage>
</organism>
<dbReference type="PROSITE" id="PS50109">
    <property type="entry name" value="HIS_KIN"/>
    <property type="match status" value="1"/>
</dbReference>
<sequence length="430" mass="47135">MLPSQEGISYVVGDEKRLHDVLIDTEVIPLLEGAVQAGADNVTILDPDGMEIWGATQRPFLAEPLVIFPLKLEGEPVGTINVFGDQDSKPLLFAVGKLLAVALNTVISNNLKRILTTEIHTTVVNTSFEQLVEINQQLSQSEARYRDLAESLEKRVNERTFELKKAHSHLLQQEKMAAIGQLAAGIAHEINNPLGFIISNLHTLQKYVNRLSAMLFFCRDLNKIGSTTSTLVEQTEQKWQELKIDMVCTDVGDLLSQTLTGAERVMNIVADLKGFSHVDEVGLIDIDVNREIELTLSVLCHQLKNKVEIVRDLQPLPVIKAQAAVLSQVFLNIIQNAIQSRGDGLRVTLATAWDGKRIRISIADNGPGILPEHRGRVFEPFFTTREVGAGKGMGLAVVYDSVLKLGGTVSVADAADGGADFIITIPLNKE</sequence>
<gene>
    <name evidence="5" type="ordered locus">Geob_3507</name>
</gene>
<evidence type="ECO:0000313" key="5">
    <source>
        <dbReference type="EMBL" id="ACM21848.1"/>
    </source>
</evidence>
<comment type="catalytic activity">
    <reaction evidence="1">
        <text>ATP + protein L-histidine = ADP + protein N-phospho-L-histidine.</text>
        <dbReference type="EC" id="2.7.13.3"/>
    </reaction>
</comment>
<dbReference type="Gene3D" id="1.10.287.130">
    <property type="match status" value="1"/>
</dbReference>
<dbReference type="PRINTS" id="PR00344">
    <property type="entry name" value="BCTRLSENSOR"/>
</dbReference>
<dbReference type="InterPro" id="IPR005467">
    <property type="entry name" value="His_kinase_dom"/>
</dbReference>
<reference evidence="5 6" key="1">
    <citation type="submission" date="2009-01" db="EMBL/GenBank/DDBJ databases">
        <title>Complete sequence of Geobacter sp. FRC-32.</title>
        <authorList>
            <consortium name="US DOE Joint Genome Institute"/>
            <person name="Lucas S."/>
            <person name="Copeland A."/>
            <person name="Lapidus A."/>
            <person name="Glavina del Rio T."/>
            <person name="Dalin E."/>
            <person name="Tice H."/>
            <person name="Bruce D."/>
            <person name="Goodwin L."/>
            <person name="Pitluck S."/>
            <person name="Saunders E."/>
            <person name="Brettin T."/>
            <person name="Detter J.C."/>
            <person name="Han C."/>
            <person name="Larimer F."/>
            <person name="Land M."/>
            <person name="Hauser L."/>
            <person name="Kyrpides N."/>
            <person name="Ovchinnikova G."/>
            <person name="Kostka J."/>
            <person name="Richardson P."/>
        </authorList>
    </citation>
    <scope>NUCLEOTIDE SEQUENCE [LARGE SCALE GENOMIC DNA]</scope>
    <source>
        <strain evidence="6">DSM 22248 / JCM 15807 / FRC-32</strain>
    </source>
</reference>
<keyword evidence="5" id="KW-0808">Transferase</keyword>
<dbReference type="SMART" id="SM00387">
    <property type="entry name" value="HATPase_c"/>
    <property type="match status" value="1"/>
</dbReference>
<dbReference type="Proteomes" id="UP000007721">
    <property type="component" value="Chromosome"/>
</dbReference>
<name>B9M660_GEODF</name>
<dbReference type="OrthoDB" id="9769169at2"/>
<dbReference type="InterPro" id="IPR003594">
    <property type="entry name" value="HATPase_dom"/>
</dbReference>